<evidence type="ECO:0000313" key="3">
    <source>
        <dbReference type="Proteomes" id="UP001303160"/>
    </source>
</evidence>
<gene>
    <name evidence="2" type="ORF">QBC40DRAFT_138233</name>
</gene>
<protein>
    <submittedName>
        <fullName evidence="2">Uncharacterized protein</fullName>
    </submittedName>
</protein>
<dbReference type="EMBL" id="MU864093">
    <property type="protein sequence ID" value="KAK4194134.1"/>
    <property type="molecule type" value="Genomic_DNA"/>
</dbReference>
<comment type="caution">
    <text evidence="2">The sequence shown here is derived from an EMBL/GenBank/DDBJ whole genome shotgun (WGS) entry which is preliminary data.</text>
</comment>
<accession>A0AAN6X4X8</accession>
<feature type="compositionally biased region" description="Basic and acidic residues" evidence="1">
    <location>
        <begin position="184"/>
        <end position="197"/>
    </location>
</feature>
<reference evidence="2" key="1">
    <citation type="journal article" date="2023" name="Mol. Phylogenet. Evol.">
        <title>Genome-scale phylogeny and comparative genomics of the fungal order Sordariales.</title>
        <authorList>
            <person name="Hensen N."/>
            <person name="Bonometti L."/>
            <person name="Westerberg I."/>
            <person name="Brannstrom I.O."/>
            <person name="Guillou S."/>
            <person name="Cros-Aarteil S."/>
            <person name="Calhoun S."/>
            <person name="Haridas S."/>
            <person name="Kuo A."/>
            <person name="Mondo S."/>
            <person name="Pangilinan J."/>
            <person name="Riley R."/>
            <person name="LaButti K."/>
            <person name="Andreopoulos B."/>
            <person name="Lipzen A."/>
            <person name="Chen C."/>
            <person name="Yan M."/>
            <person name="Daum C."/>
            <person name="Ng V."/>
            <person name="Clum A."/>
            <person name="Steindorff A."/>
            <person name="Ohm R.A."/>
            <person name="Martin F."/>
            <person name="Silar P."/>
            <person name="Natvig D.O."/>
            <person name="Lalanne C."/>
            <person name="Gautier V."/>
            <person name="Ament-Velasquez S.L."/>
            <person name="Kruys A."/>
            <person name="Hutchinson M.I."/>
            <person name="Powell A.J."/>
            <person name="Barry K."/>
            <person name="Miller A.N."/>
            <person name="Grigoriev I.V."/>
            <person name="Debuchy R."/>
            <person name="Gladieux P."/>
            <person name="Hiltunen Thoren M."/>
            <person name="Johannesson H."/>
        </authorList>
    </citation>
    <scope>NUCLEOTIDE SEQUENCE</scope>
    <source>
        <strain evidence="2">CBS 315.58</strain>
    </source>
</reference>
<feature type="non-terminal residue" evidence="2">
    <location>
        <position position="214"/>
    </location>
</feature>
<proteinExistence type="predicted"/>
<reference evidence="2" key="2">
    <citation type="submission" date="2023-05" db="EMBL/GenBank/DDBJ databases">
        <authorList>
            <consortium name="Lawrence Berkeley National Laboratory"/>
            <person name="Steindorff A."/>
            <person name="Hensen N."/>
            <person name="Bonometti L."/>
            <person name="Westerberg I."/>
            <person name="Brannstrom I.O."/>
            <person name="Guillou S."/>
            <person name="Cros-Aarteil S."/>
            <person name="Calhoun S."/>
            <person name="Haridas S."/>
            <person name="Kuo A."/>
            <person name="Mondo S."/>
            <person name="Pangilinan J."/>
            <person name="Riley R."/>
            <person name="Labutti K."/>
            <person name="Andreopoulos B."/>
            <person name="Lipzen A."/>
            <person name="Chen C."/>
            <person name="Yanf M."/>
            <person name="Daum C."/>
            <person name="Ng V."/>
            <person name="Clum A."/>
            <person name="Ohm R."/>
            <person name="Martin F."/>
            <person name="Silar P."/>
            <person name="Natvig D."/>
            <person name="Lalanne C."/>
            <person name="Gautier V."/>
            <person name="Ament-Velasquez S.L."/>
            <person name="Kruys A."/>
            <person name="Hutchinson M.I."/>
            <person name="Powell A.J."/>
            <person name="Barry K."/>
            <person name="Miller A.N."/>
            <person name="Grigoriev I.V."/>
            <person name="Debuchy R."/>
            <person name="Gladieux P."/>
            <person name="Thoren M.H."/>
            <person name="Johannesson H."/>
        </authorList>
    </citation>
    <scope>NUCLEOTIDE SEQUENCE</scope>
    <source>
        <strain evidence="2">CBS 315.58</strain>
    </source>
</reference>
<sequence length="214" mass="23785">MESNAVGPRARPDIPVLRIKADSPFSPSPFSFCQYDGKKNPLVHDPQYCIRSHDGKECRSWDNMGRPVLAMNVPAVFTCSCNEEHTAFEVMTQDTIACSCGSPRLQAVYDQFGTILLWPQGDHGMDDLRDPKKVAEARRQFLAVGGAVWLENREKVLDYFKTEGSPKFLHAVEVPKRVVNGQKEVQRELSVESEDSRSPSLSPSFSASPSPSPS</sequence>
<feature type="compositionally biased region" description="Low complexity" evidence="1">
    <location>
        <begin position="198"/>
        <end position="214"/>
    </location>
</feature>
<evidence type="ECO:0000256" key="1">
    <source>
        <dbReference type="SAM" id="MobiDB-lite"/>
    </source>
</evidence>
<name>A0AAN6X4X8_9PEZI</name>
<organism evidence="2 3">
    <name type="scientific">Triangularia verruculosa</name>
    <dbReference type="NCBI Taxonomy" id="2587418"/>
    <lineage>
        <taxon>Eukaryota</taxon>
        <taxon>Fungi</taxon>
        <taxon>Dikarya</taxon>
        <taxon>Ascomycota</taxon>
        <taxon>Pezizomycotina</taxon>
        <taxon>Sordariomycetes</taxon>
        <taxon>Sordariomycetidae</taxon>
        <taxon>Sordariales</taxon>
        <taxon>Podosporaceae</taxon>
        <taxon>Triangularia</taxon>
    </lineage>
</organism>
<keyword evidence="3" id="KW-1185">Reference proteome</keyword>
<feature type="region of interest" description="Disordered" evidence="1">
    <location>
        <begin position="184"/>
        <end position="214"/>
    </location>
</feature>
<evidence type="ECO:0000313" key="2">
    <source>
        <dbReference type="EMBL" id="KAK4194134.1"/>
    </source>
</evidence>
<dbReference type="AlphaFoldDB" id="A0AAN6X4X8"/>
<dbReference type="Proteomes" id="UP001303160">
    <property type="component" value="Unassembled WGS sequence"/>
</dbReference>